<reference evidence="3 4" key="1">
    <citation type="submission" date="2023-05" db="EMBL/GenBank/DDBJ databases">
        <title>B98-5 Cell Line De Novo Hybrid Assembly: An Optical Mapping Approach.</title>
        <authorList>
            <person name="Kananen K."/>
            <person name="Auerbach J.A."/>
            <person name="Kautto E."/>
            <person name="Blachly J.S."/>
        </authorList>
    </citation>
    <scope>NUCLEOTIDE SEQUENCE [LARGE SCALE GENOMIC DNA]</scope>
    <source>
        <strain evidence="3">B95-8</strain>
        <tissue evidence="3">Cell line</tissue>
    </source>
</reference>
<dbReference type="SMART" id="SM00320">
    <property type="entry name" value="WD40"/>
    <property type="match status" value="2"/>
</dbReference>
<gene>
    <name evidence="3" type="ORF">P7K49_019387</name>
</gene>
<keyword evidence="4" id="KW-1185">Reference proteome</keyword>
<evidence type="ECO:0000313" key="4">
    <source>
        <dbReference type="Proteomes" id="UP001266305"/>
    </source>
</evidence>
<organism evidence="3 4">
    <name type="scientific">Saguinus oedipus</name>
    <name type="common">Cotton-top tamarin</name>
    <name type="synonym">Oedipomidas oedipus</name>
    <dbReference type="NCBI Taxonomy" id="9490"/>
    <lineage>
        <taxon>Eukaryota</taxon>
        <taxon>Metazoa</taxon>
        <taxon>Chordata</taxon>
        <taxon>Craniata</taxon>
        <taxon>Vertebrata</taxon>
        <taxon>Euteleostomi</taxon>
        <taxon>Mammalia</taxon>
        <taxon>Eutheria</taxon>
        <taxon>Euarchontoglires</taxon>
        <taxon>Primates</taxon>
        <taxon>Haplorrhini</taxon>
        <taxon>Platyrrhini</taxon>
        <taxon>Cebidae</taxon>
        <taxon>Callitrichinae</taxon>
        <taxon>Saguinus</taxon>
    </lineage>
</organism>
<dbReference type="Gene3D" id="2.130.10.10">
    <property type="entry name" value="YVTN repeat-like/Quinoprotein amine dehydrogenase"/>
    <property type="match status" value="1"/>
</dbReference>
<name>A0ABQ9UXY3_SAGOE</name>
<keyword evidence="1" id="KW-0853">WD repeat</keyword>
<dbReference type="SUPFAM" id="SSF50978">
    <property type="entry name" value="WD40 repeat-like"/>
    <property type="match status" value="1"/>
</dbReference>
<dbReference type="EMBL" id="JASSZA010000009">
    <property type="protein sequence ID" value="KAK2101721.1"/>
    <property type="molecule type" value="Genomic_DNA"/>
</dbReference>
<evidence type="ECO:0000256" key="1">
    <source>
        <dbReference type="PROSITE-ProRule" id="PRU00221"/>
    </source>
</evidence>
<dbReference type="Proteomes" id="UP001266305">
    <property type="component" value="Unassembled WGS sequence"/>
</dbReference>
<feature type="repeat" description="WD" evidence="1">
    <location>
        <begin position="79"/>
        <end position="114"/>
    </location>
</feature>
<comment type="caution">
    <text evidence="3">The sequence shown here is derived from an EMBL/GenBank/DDBJ whole genome shotgun (WGS) entry which is preliminary data.</text>
</comment>
<dbReference type="Pfam" id="PF00400">
    <property type="entry name" value="WD40"/>
    <property type="match status" value="1"/>
</dbReference>
<dbReference type="InterPro" id="IPR044285">
    <property type="entry name" value="PWP1"/>
</dbReference>
<feature type="non-terminal residue" evidence="3">
    <location>
        <position position="114"/>
    </location>
</feature>
<accession>A0ABQ9UXY3</accession>
<evidence type="ECO:0000256" key="2">
    <source>
        <dbReference type="SAM" id="MobiDB-lite"/>
    </source>
</evidence>
<evidence type="ECO:0000313" key="3">
    <source>
        <dbReference type="EMBL" id="KAK2101721.1"/>
    </source>
</evidence>
<dbReference type="PANTHER" id="PTHR14091:SF0">
    <property type="entry name" value="PERIODIC TRYPTOPHAN PROTEIN 1 HOMOLOG"/>
    <property type="match status" value="1"/>
</dbReference>
<dbReference type="InterPro" id="IPR001680">
    <property type="entry name" value="WD40_rpt"/>
</dbReference>
<dbReference type="PANTHER" id="PTHR14091">
    <property type="entry name" value="PERIODIC TRYPTOPHAN PROTEIN 1"/>
    <property type="match status" value="1"/>
</dbReference>
<dbReference type="InterPro" id="IPR036322">
    <property type="entry name" value="WD40_repeat_dom_sf"/>
</dbReference>
<sequence length="114" mass="12628">MNNRSCQVTCVAWVHCGVAKETPDKVELSKEEVKCLISEPKEKLQEEGGSDEEESFRSASTDNTVILWDMSLGKGAASFTVHTDKIQMLQFHPLAAQTLISGSYDKSVALYDCR</sequence>
<dbReference type="PROSITE" id="PS50082">
    <property type="entry name" value="WD_REPEATS_2"/>
    <property type="match status" value="1"/>
</dbReference>
<proteinExistence type="predicted"/>
<protein>
    <submittedName>
        <fullName evidence="3">Uncharacterized protein</fullName>
    </submittedName>
</protein>
<feature type="region of interest" description="Disordered" evidence="2">
    <location>
        <begin position="40"/>
        <end position="59"/>
    </location>
</feature>
<dbReference type="InterPro" id="IPR015943">
    <property type="entry name" value="WD40/YVTN_repeat-like_dom_sf"/>
</dbReference>
<dbReference type="PROSITE" id="PS50294">
    <property type="entry name" value="WD_REPEATS_REGION"/>
    <property type="match status" value="1"/>
</dbReference>